<feature type="binding site" evidence="9">
    <location>
        <position position="70"/>
    </location>
    <ligand>
        <name>4-amino-2-methyl-5-(diphosphooxymethyl)pyrimidine</name>
        <dbReference type="ChEBI" id="CHEBI:57841"/>
    </ligand>
</feature>
<evidence type="ECO:0000256" key="7">
    <source>
        <dbReference type="ARBA" id="ARBA00047851"/>
    </source>
</evidence>
<dbReference type="FunFam" id="3.20.20.70:FF:000096">
    <property type="entry name" value="Thiamine-phosphate synthase"/>
    <property type="match status" value="1"/>
</dbReference>
<dbReference type="Gene3D" id="3.20.20.70">
    <property type="entry name" value="Aldolase class I"/>
    <property type="match status" value="1"/>
</dbReference>
<dbReference type="InterPro" id="IPR036206">
    <property type="entry name" value="ThiamineP_synth_sf"/>
</dbReference>
<feature type="binding site" evidence="9">
    <location>
        <begin position="34"/>
        <end position="38"/>
    </location>
    <ligand>
        <name>4-amino-2-methyl-5-(diphosphooxymethyl)pyrimidine</name>
        <dbReference type="ChEBI" id="CHEBI:57841"/>
    </ligand>
</feature>
<dbReference type="RefSeq" id="WP_069698458.1">
    <property type="nucleotide sequence ID" value="NZ_JAGGMA010000029.1"/>
</dbReference>
<feature type="binding site" evidence="9">
    <location>
        <position position="166"/>
    </location>
    <ligand>
        <name>2-[(2R,5Z)-2-carboxy-4-methylthiazol-5(2H)-ylidene]ethyl phosphate</name>
        <dbReference type="ChEBI" id="CHEBI:62899"/>
    </ligand>
</feature>
<dbReference type="UniPathway" id="UPA00060">
    <property type="reaction ID" value="UER00141"/>
</dbReference>
<dbReference type="Pfam" id="PF02581">
    <property type="entry name" value="TMP-TENI"/>
    <property type="match status" value="1"/>
</dbReference>
<dbReference type="HAMAP" id="MF_00097">
    <property type="entry name" value="TMP_synthase"/>
    <property type="match status" value="1"/>
</dbReference>
<dbReference type="GO" id="GO:0005737">
    <property type="term" value="C:cytoplasm"/>
    <property type="evidence" value="ECO:0007669"/>
    <property type="project" value="TreeGrafter"/>
</dbReference>
<dbReference type="SUPFAM" id="SSF51391">
    <property type="entry name" value="Thiamin phosphate synthase"/>
    <property type="match status" value="1"/>
</dbReference>
<evidence type="ECO:0000256" key="4">
    <source>
        <dbReference type="ARBA" id="ARBA00022842"/>
    </source>
</evidence>
<evidence type="ECO:0000256" key="9">
    <source>
        <dbReference type="HAMAP-Rule" id="MF_00097"/>
    </source>
</evidence>
<reference evidence="13 14" key="1">
    <citation type="submission" date="2016-09" db="EMBL/GenBank/DDBJ databases">
        <authorList>
            <person name="Capua I."/>
            <person name="De Benedictis P."/>
            <person name="Joannis T."/>
            <person name="Lombin L.H."/>
            <person name="Cattoli G."/>
        </authorList>
    </citation>
    <scope>NUCLEOTIDE SEQUENCE [LARGE SCALE GENOMIC DNA]</scope>
    <source>
        <strain evidence="13 14">LMG 25899</strain>
    </source>
</reference>
<feature type="binding site" evidence="9">
    <location>
        <position position="108"/>
    </location>
    <ligand>
        <name>4-amino-2-methyl-5-(diphosphooxymethyl)pyrimidine</name>
        <dbReference type="ChEBI" id="CHEBI:57841"/>
    </ligand>
</feature>
<proteinExistence type="inferred from homology"/>
<comment type="catalytic activity">
    <reaction evidence="7 9 10">
        <text>2-(2-carboxy-4-methylthiazol-5-yl)ethyl phosphate + 4-amino-2-methyl-5-(diphosphooxymethyl)pyrimidine + 2 H(+) = thiamine phosphate + CO2 + diphosphate</text>
        <dbReference type="Rhea" id="RHEA:47848"/>
        <dbReference type="ChEBI" id="CHEBI:15378"/>
        <dbReference type="ChEBI" id="CHEBI:16526"/>
        <dbReference type="ChEBI" id="CHEBI:33019"/>
        <dbReference type="ChEBI" id="CHEBI:37575"/>
        <dbReference type="ChEBI" id="CHEBI:57841"/>
        <dbReference type="ChEBI" id="CHEBI:62890"/>
        <dbReference type="EC" id="2.5.1.3"/>
    </reaction>
</comment>
<dbReference type="Proteomes" id="UP000095256">
    <property type="component" value="Unassembled WGS sequence"/>
</dbReference>
<evidence type="ECO:0000256" key="11">
    <source>
        <dbReference type="RuleBase" id="RU004253"/>
    </source>
</evidence>
<evidence type="ECO:0000313" key="14">
    <source>
        <dbReference type="Proteomes" id="UP000095256"/>
    </source>
</evidence>
<feature type="binding site" evidence="9">
    <location>
        <begin position="186"/>
        <end position="187"/>
    </location>
    <ligand>
        <name>2-[(2R,5Z)-2-carboxy-4-methylthiazol-5(2H)-ylidene]ethyl phosphate</name>
        <dbReference type="ChEBI" id="CHEBI:62899"/>
    </ligand>
</feature>
<dbReference type="EC" id="2.5.1.3" evidence="9"/>
<dbReference type="InterPro" id="IPR022998">
    <property type="entry name" value="ThiamineP_synth_TenI"/>
</dbReference>
<evidence type="ECO:0000256" key="10">
    <source>
        <dbReference type="RuleBase" id="RU003826"/>
    </source>
</evidence>
<sequence length="208" mass="22728">MLSLYFIAGTQDILKGTLPEKLEAALKAGITCFQYREKGTGSLQKSEEIKQMAIVCQELCRKYSVPFIVNDDVALALEIGADGIHVGQEDQNIVDVLNLFPDKIVGLSCYDEMEVAKANQLEGVSYYGIGPVYRTISKKDAQKQIGITKLQELVKLAKLPVVAIGGIDTENVQAVWQADVDGVSVISVLARAKDLDVAIEKLKKVRSK</sequence>
<gene>
    <name evidence="9" type="primary">thiE</name>
    <name evidence="13" type="ORF">BCR26_12875</name>
</gene>
<comment type="similarity">
    <text evidence="9 10">Belongs to the thiamine-phosphate synthase family.</text>
</comment>
<dbReference type="STRING" id="762845.BCR26_12875"/>
<dbReference type="GO" id="GO:0009228">
    <property type="term" value="P:thiamine biosynthetic process"/>
    <property type="evidence" value="ECO:0007669"/>
    <property type="project" value="UniProtKB-KW"/>
</dbReference>
<dbReference type="PANTHER" id="PTHR20857:SF15">
    <property type="entry name" value="THIAMINE-PHOSPHATE SYNTHASE"/>
    <property type="match status" value="1"/>
</dbReference>
<dbReference type="GO" id="GO:0000287">
    <property type="term" value="F:magnesium ion binding"/>
    <property type="evidence" value="ECO:0007669"/>
    <property type="project" value="UniProtKB-UniRule"/>
</dbReference>
<dbReference type="GO" id="GO:0004789">
    <property type="term" value="F:thiamine-phosphate diphosphorylase activity"/>
    <property type="evidence" value="ECO:0007669"/>
    <property type="project" value="UniProtKB-UniRule"/>
</dbReference>
<feature type="binding site" evidence="9">
    <location>
        <position position="71"/>
    </location>
    <ligand>
        <name>Mg(2+)</name>
        <dbReference type="ChEBI" id="CHEBI:18420"/>
    </ligand>
</feature>
<comment type="catalytic activity">
    <reaction evidence="8 9 10">
        <text>2-[(2R,5Z)-2-carboxy-4-methylthiazol-5(2H)-ylidene]ethyl phosphate + 4-amino-2-methyl-5-(diphosphooxymethyl)pyrimidine + 2 H(+) = thiamine phosphate + CO2 + diphosphate</text>
        <dbReference type="Rhea" id="RHEA:47844"/>
        <dbReference type="ChEBI" id="CHEBI:15378"/>
        <dbReference type="ChEBI" id="CHEBI:16526"/>
        <dbReference type="ChEBI" id="CHEBI:33019"/>
        <dbReference type="ChEBI" id="CHEBI:37575"/>
        <dbReference type="ChEBI" id="CHEBI:57841"/>
        <dbReference type="ChEBI" id="CHEBI:62899"/>
        <dbReference type="EC" id="2.5.1.3"/>
    </reaction>
</comment>
<evidence type="ECO:0000256" key="5">
    <source>
        <dbReference type="ARBA" id="ARBA00022977"/>
    </source>
</evidence>
<comment type="function">
    <text evidence="9">Condenses 4-methyl-5-(beta-hydroxyethyl)thiazole monophosphate (THZ-P) and 2-methyl-4-amino-5-hydroxymethyl pyrimidine pyrophosphate (HMP-PP) to form thiamine monophosphate (TMP).</text>
</comment>
<name>A0A1E5KXF4_9ENTE</name>
<accession>A0A1E5KXF4</accession>
<keyword evidence="2 9" id="KW-0808">Transferase</keyword>
<evidence type="ECO:0000256" key="6">
    <source>
        <dbReference type="ARBA" id="ARBA00047334"/>
    </source>
</evidence>
<comment type="cofactor">
    <cofactor evidence="9">
        <name>Mg(2+)</name>
        <dbReference type="ChEBI" id="CHEBI:18420"/>
    </cofactor>
    <text evidence="9">Binds 1 Mg(2+) ion per subunit.</text>
</comment>
<evidence type="ECO:0000256" key="3">
    <source>
        <dbReference type="ARBA" id="ARBA00022723"/>
    </source>
</evidence>
<evidence type="ECO:0000256" key="2">
    <source>
        <dbReference type="ARBA" id="ARBA00022679"/>
    </source>
</evidence>
<comment type="pathway">
    <text evidence="1 9 11">Cofactor biosynthesis; thiamine diphosphate biosynthesis; thiamine phosphate from 4-amino-2-methyl-5-diphosphomethylpyrimidine and 4-methyl-5-(2-phosphoethyl)-thiazole: step 1/1.</text>
</comment>
<dbReference type="NCBIfam" id="TIGR00693">
    <property type="entry name" value="thiE"/>
    <property type="match status" value="1"/>
</dbReference>
<dbReference type="AlphaFoldDB" id="A0A1E5KXF4"/>
<evidence type="ECO:0000313" key="13">
    <source>
        <dbReference type="EMBL" id="OEH82542.1"/>
    </source>
</evidence>
<dbReference type="InterPro" id="IPR034291">
    <property type="entry name" value="TMP_synthase"/>
</dbReference>
<comment type="caution">
    <text evidence="13">The sequence shown here is derived from an EMBL/GenBank/DDBJ whole genome shotgun (WGS) entry which is preliminary data.</text>
</comment>
<comment type="catalytic activity">
    <reaction evidence="6 9 10">
        <text>4-methyl-5-(2-phosphooxyethyl)-thiazole + 4-amino-2-methyl-5-(diphosphooxymethyl)pyrimidine + H(+) = thiamine phosphate + diphosphate</text>
        <dbReference type="Rhea" id="RHEA:22328"/>
        <dbReference type="ChEBI" id="CHEBI:15378"/>
        <dbReference type="ChEBI" id="CHEBI:33019"/>
        <dbReference type="ChEBI" id="CHEBI:37575"/>
        <dbReference type="ChEBI" id="CHEBI:57841"/>
        <dbReference type="ChEBI" id="CHEBI:58296"/>
        <dbReference type="EC" id="2.5.1.3"/>
    </reaction>
</comment>
<dbReference type="PANTHER" id="PTHR20857">
    <property type="entry name" value="THIAMINE-PHOSPHATE PYROPHOSPHORYLASE"/>
    <property type="match status" value="1"/>
</dbReference>
<evidence type="ECO:0000259" key="12">
    <source>
        <dbReference type="Pfam" id="PF02581"/>
    </source>
</evidence>
<dbReference type="CDD" id="cd00564">
    <property type="entry name" value="TMP_TenI"/>
    <property type="match status" value="1"/>
</dbReference>
<feature type="domain" description="Thiamine phosphate synthase/TenI" evidence="12">
    <location>
        <begin position="4"/>
        <end position="188"/>
    </location>
</feature>
<feature type="binding site" evidence="9">
    <location>
        <position position="90"/>
    </location>
    <ligand>
        <name>Mg(2+)</name>
        <dbReference type="ChEBI" id="CHEBI:18420"/>
    </ligand>
</feature>
<keyword evidence="4 9" id="KW-0460">Magnesium</keyword>
<evidence type="ECO:0000256" key="1">
    <source>
        <dbReference type="ARBA" id="ARBA00005165"/>
    </source>
</evidence>
<protein>
    <recommendedName>
        <fullName evidence="9">Thiamine-phosphate synthase</fullName>
        <shortName evidence="9">TP synthase</shortName>
        <shortName evidence="9">TPS</shortName>
        <ecNumber evidence="9">2.5.1.3</ecNumber>
    </recommendedName>
    <alternativeName>
        <fullName evidence="9">Thiamine-phosphate pyrophosphorylase</fullName>
        <shortName evidence="9">TMP pyrophosphorylase</shortName>
        <shortName evidence="9">TMP-PPase</shortName>
    </alternativeName>
</protein>
<dbReference type="InterPro" id="IPR013785">
    <property type="entry name" value="Aldolase_TIM"/>
</dbReference>
<evidence type="ECO:0000256" key="8">
    <source>
        <dbReference type="ARBA" id="ARBA00047883"/>
    </source>
</evidence>
<organism evidence="13 14">
    <name type="scientific">Enterococcus rivorum</name>
    <dbReference type="NCBI Taxonomy" id="762845"/>
    <lineage>
        <taxon>Bacteria</taxon>
        <taxon>Bacillati</taxon>
        <taxon>Bacillota</taxon>
        <taxon>Bacilli</taxon>
        <taxon>Lactobacillales</taxon>
        <taxon>Enterococcaceae</taxon>
        <taxon>Enterococcus</taxon>
    </lineage>
</organism>
<keyword evidence="5 9" id="KW-0784">Thiamine biosynthesis</keyword>
<dbReference type="EMBL" id="MIEK01000020">
    <property type="protein sequence ID" value="OEH82542.1"/>
    <property type="molecule type" value="Genomic_DNA"/>
</dbReference>
<feature type="binding site" evidence="9">
    <location>
        <begin position="135"/>
        <end position="137"/>
    </location>
    <ligand>
        <name>2-[(2R,5Z)-2-carboxy-4-methylthiazol-5(2H)-ylidene]ethyl phosphate</name>
        <dbReference type="ChEBI" id="CHEBI:62899"/>
    </ligand>
</feature>
<dbReference type="GO" id="GO:0009229">
    <property type="term" value="P:thiamine diphosphate biosynthetic process"/>
    <property type="evidence" value="ECO:0007669"/>
    <property type="project" value="UniProtKB-UniRule"/>
</dbReference>
<keyword evidence="3 9" id="KW-0479">Metal-binding</keyword>
<keyword evidence="14" id="KW-1185">Reference proteome</keyword>
<feature type="binding site" evidence="9">
    <location>
        <position position="138"/>
    </location>
    <ligand>
        <name>4-amino-2-methyl-5-(diphosphooxymethyl)pyrimidine</name>
        <dbReference type="ChEBI" id="CHEBI:57841"/>
    </ligand>
</feature>